<sequence length="86" mass="9725">MFRYFRALAAPESPKTARALHPTRHQCSIRLMLHRTIELHFMFGSGRAGRCANIATFLPGPGLPCMICTGKLKSLSEDEETQKHER</sequence>
<gene>
    <name evidence="1" type="ORF">LMG26411_03862</name>
</gene>
<dbReference type="EMBL" id="CAJPVI010000023">
    <property type="protein sequence ID" value="CAG2151010.1"/>
    <property type="molecule type" value="Genomic_DNA"/>
</dbReference>
<accession>A0ABM8TJU3</accession>
<comment type="caution">
    <text evidence="1">The sequence shown here is derived from an EMBL/GenBank/DDBJ whole genome shotgun (WGS) entry which is preliminary data.</text>
</comment>
<reference evidence="1 2" key="1">
    <citation type="submission" date="2021-03" db="EMBL/GenBank/DDBJ databases">
        <authorList>
            <person name="Peeters C."/>
        </authorList>
    </citation>
    <scope>NUCLEOTIDE SEQUENCE [LARGE SCALE GENOMIC DNA]</scope>
    <source>
        <strain evidence="1 2">LMG 26411</strain>
    </source>
</reference>
<protein>
    <submittedName>
        <fullName evidence="1">Uncharacterized protein</fullName>
    </submittedName>
</protein>
<dbReference type="Proteomes" id="UP000672657">
    <property type="component" value="Unassembled WGS sequence"/>
</dbReference>
<evidence type="ECO:0000313" key="1">
    <source>
        <dbReference type="EMBL" id="CAG2151010.1"/>
    </source>
</evidence>
<name>A0ABM8TJU3_9BURK</name>
<organism evidence="1 2">
    <name type="scientific">Cupriavidus numazuensis</name>
    <dbReference type="NCBI Taxonomy" id="221992"/>
    <lineage>
        <taxon>Bacteria</taxon>
        <taxon>Pseudomonadati</taxon>
        <taxon>Pseudomonadota</taxon>
        <taxon>Betaproteobacteria</taxon>
        <taxon>Burkholderiales</taxon>
        <taxon>Burkholderiaceae</taxon>
        <taxon>Cupriavidus</taxon>
    </lineage>
</organism>
<evidence type="ECO:0000313" key="2">
    <source>
        <dbReference type="Proteomes" id="UP000672657"/>
    </source>
</evidence>
<proteinExistence type="predicted"/>
<keyword evidence="2" id="KW-1185">Reference proteome</keyword>